<dbReference type="Gene3D" id="1.10.287.70">
    <property type="match status" value="1"/>
</dbReference>
<dbReference type="PANTHER" id="PTHR11003">
    <property type="entry name" value="POTASSIUM CHANNEL, SUBFAMILY K"/>
    <property type="match status" value="1"/>
</dbReference>
<proteinExistence type="inferred from homology"/>
<evidence type="ECO:0000256" key="5">
    <source>
        <dbReference type="ARBA" id="ARBA00023065"/>
    </source>
</evidence>
<feature type="transmembrane region" description="Helical" evidence="9">
    <location>
        <begin position="17"/>
        <end position="38"/>
    </location>
</feature>
<feature type="transmembrane region" description="Helical" evidence="9">
    <location>
        <begin position="213"/>
        <end position="230"/>
    </location>
</feature>
<comment type="subcellular location">
    <subcellularLocation>
        <location evidence="1">Membrane</location>
        <topology evidence="1">Multi-pass membrane protein</topology>
    </subcellularLocation>
</comment>
<evidence type="ECO:0000259" key="10">
    <source>
        <dbReference type="Pfam" id="PF07885"/>
    </source>
</evidence>
<keyword evidence="6 9" id="KW-0472">Membrane</keyword>
<gene>
    <name evidence="11" type="ORF">CYNAS_LOCUS3231</name>
</gene>
<comment type="similarity">
    <text evidence="8">Belongs to the two pore domain potassium channel (TC 1.A.1.8) family.</text>
</comment>
<evidence type="ECO:0000256" key="7">
    <source>
        <dbReference type="ARBA" id="ARBA00023303"/>
    </source>
</evidence>
<feature type="domain" description="Potassium channel" evidence="10">
    <location>
        <begin position="111"/>
        <end position="169"/>
    </location>
</feature>
<feature type="transmembrane region" description="Helical" evidence="9">
    <location>
        <begin position="144"/>
        <end position="162"/>
    </location>
</feature>
<feature type="transmembrane region" description="Helical" evidence="9">
    <location>
        <begin position="182"/>
        <end position="201"/>
    </location>
</feature>
<dbReference type="Proteomes" id="UP001176961">
    <property type="component" value="Unassembled WGS sequence"/>
</dbReference>
<dbReference type="PANTHER" id="PTHR11003:SF288">
    <property type="entry name" value="POTASSIUM CHANNEL DOMAIN-CONTAINING PROTEIN"/>
    <property type="match status" value="1"/>
</dbReference>
<dbReference type="AlphaFoldDB" id="A0AA36GH94"/>
<keyword evidence="3 8" id="KW-0812">Transmembrane</keyword>
<protein>
    <recommendedName>
        <fullName evidence="10">Potassium channel domain-containing protein</fullName>
    </recommendedName>
</protein>
<dbReference type="EMBL" id="CATQJL010000001">
    <property type="protein sequence ID" value="CAJ0591248.1"/>
    <property type="molecule type" value="Genomic_DNA"/>
</dbReference>
<reference evidence="11" key="1">
    <citation type="submission" date="2023-07" db="EMBL/GenBank/DDBJ databases">
        <authorList>
            <consortium name="CYATHOMIX"/>
        </authorList>
    </citation>
    <scope>NUCLEOTIDE SEQUENCE</scope>
    <source>
        <strain evidence="11">N/A</strain>
    </source>
</reference>
<dbReference type="InterPro" id="IPR013099">
    <property type="entry name" value="K_chnl_dom"/>
</dbReference>
<dbReference type="SUPFAM" id="SSF81324">
    <property type="entry name" value="Voltage-gated potassium channels"/>
    <property type="match status" value="2"/>
</dbReference>
<feature type="transmembrane region" description="Helical" evidence="9">
    <location>
        <begin position="236"/>
        <end position="257"/>
    </location>
</feature>
<organism evidence="11 12">
    <name type="scientific">Cylicocyclus nassatus</name>
    <name type="common">Nematode worm</name>
    <dbReference type="NCBI Taxonomy" id="53992"/>
    <lineage>
        <taxon>Eukaryota</taxon>
        <taxon>Metazoa</taxon>
        <taxon>Ecdysozoa</taxon>
        <taxon>Nematoda</taxon>
        <taxon>Chromadorea</taxon>
        <taxon>Rhabditida</taxon>
        <taxon>Rhabditina</taxon>
        <taxon>Rhabditomorpha</taxon>
        <taxon>Strongyloidea</taxon>
        <taxon>Strongylidae</taxon>
        <taxon>Cylicocyclus</taxon>
    </lineage>
</organism>
<evidence type="ECO:0000256" key="9">
    <source>
        <dbReference type="SAM" id="Phobius"/>
    </source>
</evidence>
<dbReference type="GO" id="GO:0030322">
    <property type="term" value="P:stabilization of membrane potential"/>
    <property type="evidence" value="ECO:0007669"/>
    <property type="project" value="TreeGrafter"/>
</dbReference>
<name>A0AA36GH94_CYLNA</name>
<keyword evidence="5 8" id="KW-0406">Ion transport</keyword>
<sequence length="361" mass="40271">MGDDDDTLCAKLRLRAVLLHFGLVITCIAYIVAGAWLFQTIERPVELELREEALRMFEKVREEFLSNVTESNKNVEDTVDAYIGSMLTLFENPHYAHVFETHLSDVNSSDKDIWTFPAAVLFTTTTIIPVGYGNVCPASEWGRLLLVIYGMIGMPLALVTMADTGKFISQGVTRWFEDSMAVPTGLFLSVLCVYPVVGGMLFHHYADLQFRDAIYFSFTSIFTIGFGDLMPSINVIYLVVFIVFGVILVTITIDFVAAEVIDHIHYMGRHVGKAREIAGKMMQLAQSINMNKGITGLTAGMSQLQALARFGLLGKIDQAVLEKGTPYAFAPFLEDMDFMDNASVYTPSKDEKVPLRQHQVM</sequence>
<dbReference type="GO" id="GO:0022841">
    <property type="term" value="F:potassium ion leak channel activity"/>
    <property type="evidence" value="ECO:0007669"/>
    <property type="project" value="TreeGrafter"/>
</dbReference>
<keyword evidence="2 8" id="KW-0813">Transport</keyword>
<evidence type="ECO:0000256" key="1">
    <source>
        <dbReference type="ARBA" id="ARBA00004141"/>
    </source>
</evidence>
<accession>A0AA36GH94</accession>
<evidence type="ECO:0000256" key="4">
    <source>
        <dbReference type="ARBA" id="ARBA00022989"/>
    </source>
</evidence>
<feature type="domain" description="Potassium channel" evidence="10">
    <location>
        <begin position="191"/>
        <end position="258"/>
    </location>
</feature>
<dbReference type="Pfam" id="PF07885">
    <property type="entry name" value="Ion_trans_2"/>
    <property type="match status" value="2"/>
</dbReference>
<evidence type="ECO:0000256" key="6">
    <source>
        <dbReference type="ARBA" id="ARBA00023136"/>
    </source>
</evidence>
<dbReference type="GO" id="GO:0015271">
    <property type="term" value="F:outward rectifier potassium channel activity"/>
    <property type="evidence" value="ECO:0007669"/>
    <property type="project" value="TreeGrafter"/>
</dbReference>
<keyword evidence="4 9" id="KW-1133">Transmembrane helix</keyword>
<dbReference type="PRINTS" id="PR01333">
    <property type="entry name" value="2POREKCHANEL"/>
</dbReference>
<evidence type="ECO:0000313" key="12">
    <source>
        <dbReference type="Proteomes" id="UP001176961"/>
    </source>
</evidence>
<evidence type="ECO:0000256" key="2">
    <source>
        <dbReference type="ARBA" id="ARBA00022448"/>
    </source>
</evidence>
<feature type="transmembrane region" description="Helical" evidence="9">
    <location>
        <begin position="113"/>
        <end position="132"/>
    </location>
</feature>
<evidence type="ECO:0000313" key="11">
    <source>
        <dbReference type="EMBL" id="CAJ0591248.1"/>
    </source>
</evidence>
<evidence type="ECO:0000256" key="3">
    <source>
        <dbReference type="ARBA" id="ARBA00022692"/>
    </source>
</evidence>
<dbReference type="InterPro" id="IPR003280">
    <property type="entry name" value="2pore_dom_K_chnl"/>
</dbReference>
<comment type="caution">
    <text evidence="11">The sequence shown here is derived from an EMBL/GenBank/DDBJ whole genome shotgun (WGS) entry which is preliminary data.</text>
</comment>
<evidence type="ECO:0000256" key="8">
    <source>
        <dbReference type="RuleBase" id="RU003857"/>
    </source>
</evidence>
<dbReference type="GO" id="GO:0005886">
    <property type="term" value="C:plasma membrane"/>
    <property type="evidence" value="ECO:0007669"/>
    <property type="project" value="TreeGrafter"/>
</dbReference>
<dbReference type="FunFam" id="1.10.287.70:FF:000235">
    <property type="entry name" value="TWiK family of potassium channels"/>
    <property type="match status" value="1"/>
</dbReference>
<keyword evidence="7 8" id="KW-0407">Ion channel</keyword>
<keyword evidence="12" id="KW-1185">Reference proteome</keyword>